<reference evidence="3 4" key="1">
    <citation type="submission" date="2019-05" db="EMBL/GenBank/DDBJ databases">
        <title>The metagenome of a microbial culture collection derived from dairy environment covers the genomic content of the human microbiome.</title>
        <authorList>
            <person name="Roder T."/>
            <person name="Wuthrich D."/>
            <person name="Sattari Z."/>
            <person name="Von Ah U."/>
            <person name="Bar C."/>
            <person name="Ronchi F."/>
            <person name="Macpherson A.J."/>
            <person name="Ganal-Vonarburg S.C."/>
            <person name="Bruggmann R."/>
            <person name="Vergeres G."/>
        </authorList>
    </citation>
    <scope>NUCLEOTIDE SEQUENCE [LARGE SCALE GENOMIC DNA]</scope>
    <source>
        <strain evidence="3 4">FAM 24235</strain>
    </source>
</reference>
<dbReference type="InterPro" id="IPR049492">
    <property type="entry name" value="BD-FAE-like_dom"/>
</dbReference>
<dbReference type="OrthoDB" id="9794725at2"/>
<dbReference type="PANTHER" id="PTHR48081:SF6">
    <property type="entry name" value="PEPTIDASE S9 PROLYL OLIGOPEPTIDASE CATALYTIC DOMAIN-CONTAINING PROTEIN"/>
    <property type="match status" value="1"/>
</dbReference>
<proteinExistence type="predicted"/>
<organism evidence="3 4">
    <name type="scientific">Marinilactibacillus psychrotolerans</name>
    <dbReference type="NCBI Taxonomy" id="191770"/>
    <lineage>
        <taxon>Bacteria</taxon>
        <taxon>Bacillati</taxon>
        <taxon>Bacillota</taxon>
        <taxon>Bacilli</taxon>
        <taxon>Lactobacillales</taxon>
        <taxon>Carnobacteriaceae</taxon>
        <taxon>Marinilactibacillus</taxon>
    </lineage>
</organism>
<dbReference type="InterPro" id="IPR050300">
    <property type="entry name" value="GDXG_lipolytic_enzyme"/>
</dbReference>
<evidence type="ECO:0000313" key="4">
    <source>
        <dbReference type="Proteomes" id="UP000307201"/>
    </source>
</evidence>
<feature type="domain" description="BD-FAE-like" evidence="2">
    <location>
        <begin position="28"/>
        <end position="243"/>
    </location>
</feature>
<dbReference type="AlphaFoldDB" id="A0A5R9C0W4"/>
<evidence type="ECO:0000313" key="3">
    <source>
        <dbReference type="EMBL" id="TLQ06296.1"/>
    </source>
</evidence>
<comment type="caution">
    <text evidence="3">The sequence shown here is derived from an EMBL/GenBank/DDBJ whole genome shotgun (WGS) entry which is preliminary data.</text>
</comment>
<accession>A0A5R9C0W4</accession>
<dbReference type="EMBL" id="VBTE01000034">
    <property type="protein sequence ID" value="TLQ06296.1"/>
    <property type="molecule type" value="Genomic_DNA"/>
</dbReference>
<dbReference type="Gene3D" id="3.40.50.1820">
    <property type="entry name" value="alpha/beta hydrolase"/>
    <property type="match status" value="1"/>
</dbReference>
<keyword evidence="1 3" id="KW-0378">Hydrolase</keyword>
<protein>
    <submittedName>
        <fullName evidence="3">Alpha/beta hydrolase</fullName>
    </submittedName>
</protein>
<dbReference type="RefSeq" id="WP_138472523.1">
    <property type="nucleotide sequence ID" value="NZ_VBTE01000034.1"/>
</dbReference>
<dbReference type="Proteomes" id="UP000307201">
    <property type="component" value="Unassembled WGS sequence"/>
</dbReference>
<dbReference type="InterPro" id="IPR029058">
    <property type="entry name" value="AB_hydrolase_fold"/>
</dbReference>
<evidence type="ECO:0000256" key="1">
    <source>
        <dbReference type="ARBA" id="ARBA00022801"/>
    </source>
</evidence>
<dbReference type="Pfam" id="PF20434">
    <property type="entry name" value="BD-FAE"/>
    <property type="match status" value="1"/>
</dbReference>
<name>A0A5R9C0W4_9LACT</name>
<gene>
    <name evidence="3" type="ORF">FEZ48_10405</name>
</gene>
<sequence>MLHKKIKLNDTAFVEMYIPDSMISYGVNRKWPAVVICPGGGYMISAIKEGEAVAMQFLAKGYACFVLRYSTFIKDRESYYNESSEINENGYYPSQILELMETLHIVHENAEEWAIDKESIFTIGFSAGAHIITMEALRWNDDSLLKQLGFKPKSAELKPKGCILCYPMLNAKIDTLSNLDLSEFQKDSVNECLHKSKTPNSEQIEALNVENYLHSDIPEFFIWHTTEDIVTNAEDTTSLVKKLQEIGQPCEYHLFKKGRHGLACGNKQYASKDTDVNNTIGMWLPLVFNWMGEF</sequence>
<dbReference type="GO" id="GO:0016787">
    <property type="term" value="F:hydrolase activity"/>
    <property type="evidence" value="ECO:0007669"/>
    <property type="project" value="UniProtKB-KW"/>
</dbReference>
<evidence type="ECO:0000259" key="2">
    <source>
        <dbReference type="Pfam" id="PF20434"/>
    </source>
</evidence>
<dbReference type="STRING" id="191770.SAMN04488013_104138"/>
<dbReference type="SUPFAM" id="SSF53474">
    <property type="entry name" value="alpha/beta-Hydrolases"/>
    <property type="match status" value="1"/>
</dbReference>
<dbReference type="PANTHER" id="PTHR48081">
    <property type="entry name" value="AB HYDROLASE SUPERFAMILY PROTEIN C4A8.06C"/>
    <property type="match status" value="1"/>
</dbReference>